<reference evidence="2 3" key="1">
    <citation type="submission" date="2022-03" db="EMBL/GenBank/DDBJ databases">
        <authorList>
            <person name="Brunel B."/>
        </authorList>
    </citation>
    <scope>NUCLEOTIDE SEQUENCE [LARGE SCALE GENOMIC DNA]</scope>
    <source>
        <strain evidence="2">STM5069sample</strain>
    </source>
</reference>
<evidence type="ECO:0000313" key="3">
    <source>
        <dbReference type="Proteomes" id="UP001153050"/>
    </source>
</evidence>
<organism evidence="2 3">
    <name type="scientific">Mesorhizobium escarrei</name>
    <dbReference type="NCBI Taxonomy" id="666018"/>
    <lineage>
        <taxon>Bacteria</taxon>
        <taxon>Pseudomonadati</taxon>
        <taxon>Pseudomonadota</taxon>
        <taxon>Alphaproteobacteria</taxon>
        <taxon>Hyphomicrobiales</taxon>
        <taxon>Phyllobacteriaceae</taxon>
        <taxon>Mesorhizobium</taxon>
    </lineage>
</organism>
<sequence length="119" mass="13754">MVQLHQNAQDAENDAGNGRWRVADALVDGRSLREDGRRCAEARQARSLQKVSRRNFKLRHYPAPHANSPTKEQEDEWERIAVESQIDPEGWRRRPGGFWAGTSAVWRQRLGSRQARRPV</sequence>
<comment type="caution">
    <text evidence="2">The sequence shown here is derived from an EMBL/GenBank/DDBJ whole genome shotgun (WGS) entry which is preliminary data.</text>
</comment>
<accession>A0ABM9DM45</accession>
<gene>
    <name evidence="2" type="ORF">MES5069_180044</name>
</gene>
<keyword evidence="3" id="KW-1185">Reference proteome</keyword>
<feature type="region of interest" description="Disordered" evidence="1">
    <location>
        <begin position="51"/>
        <end position="76"/>
    </location>
</feature>
<protein>
    <submittedName>
        <fullName evidence="2">Uncharacterized protein</fullName>
    </submittedName>
</protein>
<feature type="compositionally biased region" description="Polar residues" evidence="1">
    <location>
        <begin position="1"/>
        <end position="10"/>
    </location>
</feature>
<dbReference type="Proteomes" id="UP001153050">
    <property type="component" value="Unassembled WGS sequence"/>
</dbReference>
<evidence type="ECO:0000256" key="1">
    <source>
        <dbReference type="SAM" id="MobiDB-lite"/>
    </source>
</evidence>
<feature type="region of interest" description="Disordered" evidence="1">
    <location>
        <begin position="1"/>
        <end position="20"/>
    </location>
</feature>
<proteinExistence type="predicted"/>
<feature type="compositionally biased region" description="Basic residues" evidence="1">
    <location>
        <begin position="51"/>
        <end position="62"/>
    </location>
</feature>
<evidence type="ECO:0000313" key="2">
    <source>
        <dbReference type="EMBL" id="CAH2397696.1"/>
    </source>
</evidence>
<dbReference type="EMBL" id="CAKXZT010000090">
    <property type="protein sequence ID" value="CAH2397696.1"/>
    <property type="molecule type" value="Genomic_DNA"/>
</dbReference>
<name>A0ABM9DM45_9HYPH</name>